<sequence length="603" mass="71483">MSNSVKIQKINNTAQKIVSVLNGNQGMMLLMLINATDGEMIKLYQDNSDQLRPFYQINQQNSILITDDNQIYICAFNLDKIQSVIARFDVSILGSTLNGKWSKVIGSQHQSHQFLSIYLDENDGVIKLNASTGQFQWLHGFEYNKTILEDVKISSMTQFYAVVNDNIDPIYTTKIYLLKISFNSSKSVEIVEQILYFQDFKKLYHAKIRDDFLIVFSGQAYIKGRTSFVNSNDENQSCYKAVQIEGQEDSQYNVAVTSEYLIKEYNYQNIFKDGGIMLLEQQEDTLKYVNLKEYYQEYPKFCNKKSKISLNYTQWDLNLTQEDPQDYRLNLNELVKGDENCLDSKRFFTVNQEELTNKYYFENDYLIFKYEDRVMGNGNLFKIYITYPDQQQENWPLRINLLSCKNAYNLTNIFYNLYSDPVIIDLKPQYQKPHRQCPDPYFEFVQTEQPTSDFYDPFNFDNEKMIDTIYSNNLNSRGKYIRKYIFYFDSLKKDIVYQLVLHLTVRCNSTKIQIDVLYYKYYVGNGPIIIDYVRDKFWSSCRPLFEAKPLNLYSFITFDNITNSYIISDQSNYSFFDDYYKDWRQFTFDIDVDLKDESSVQYY</sequence>
<dbReference type="AlphaFoldDB" id="A0A078BAI2"/>
<protein>
    <submittedName>
        <fullName evidence="1">Uncharacterized protein</fullName>
    </submittedName>
</protein>
<dbReference type="Proteomes" id="UP000039865">
    <property type="component" value="Unassembled WGS sequence"/>
</dbReference>
<name>A0A078BAI2_STYLE</name>
<accession>A0A078BAI2</accession>
<dbReference type="EMBL" id="CCKQ01019217">
    <property type="protein sequence ID" value="CDW91236.1"/>
    <property type="molecule type" value="Genomic_DNA"/>
</dbReference>
<evidence type="ECO:0000313" key="2">
    <source>
        <dbReference type="Proteomes" id="UP000039865"/>
    </source>
</evidence>
<dbReference type="InParanoid" id="A0A078BAI2"/>
<proteinExistence type="predicted"/>
<keyword evidence="2" id="KW-1185">Reference proteome</keyword>
<gene>
    <name evidence="1" type="primary">Contig3295.g3525</name>
    <name evidence="1" type="ORF">STYLEM_20389</name>
</gene>
<evidence type="ECO:0000313" key="1">
    <source>
        <dbReference type="EMBL" id="CDW91236.1"/>
    </source>
</evidence>
<reference evidence="1 2" key="1">
    <citation type="submission" date="2014-06" db="EMBL/GenBank/DDBJ databases">
        <authorList>
            <person name="Swart Estienne"/>
        </authorList>
    </citation>
    <scope>NUCLEOTIDE SEQUENCE [LARGE SCALE GENOMIC DNA]</scope>
    <source>
        <strain evidence="1 2">130c</strain>
    </source>
</reference>
<organism evidence="1 2">
    <name type="scientific">Stylonychia lemnae</name>
    <name type="common">Ciliate</name>
    <dbReference type="NCBI Taxonomy" id="5949"/>
    <lineage>
        <taxon>Eukaryota</taxon>
        <taxon>Sar</taxon>
        <taxon>Alveolata</taxon>
        <taxon>Ciliophora</taxon>
        <taxon>Intramacronucleata</taxon>
        <taxon>Spirotrichea</taxon>
        <taxon>Stichotrichia</taxon>
        <taxon>Sporadotrichida</taxon>
        <taxon>Oxytrichidae</taxon>
        <taxon>Stylonychinae</taxon>
        <taxon>Stylonychia</taxon>
    </lineage>
</organism>